<keyword evidence="4 5" id="KW-0472">Membrane</keyword>
<proteinExistence type="predicted"/>
<feature type="transmembrane region" description="Helical" evidence="5">
    <location>
        <begin position="203"/>
        <end position="220"/>
    </location>
</feature>
<dbReference type="PANTHER" id="PTHR32322:SF2">
    <property type="entry name" value="EAMA DOMAIN-CONTAINING PROTEIN"/>
    <property type="match status" value="1"/>
</dbReference>
<dbReference type="InterPro" id="IPR037185">
    <property type="entry name" value="EmrE-like"/>
</dbReference>
<feature type="domain" description="EamA" evidence="6">
    <location>
        <begin position="3"/>
        <end position="94"/>
    </location>
</feature>
<evidence type="ECO:0000259" key="6">
    <source>
        <dbReference type="Pfam" id="PF00892"/>
    </source>
</evidence>
<dbReference type="Pfam" id="PF00892">
    <property type="entry name" value="EamA"/>
    <property type="match status" value="2"/>
</dbReference>
<dbReference type="InterPro" id="IPR000620">
    <property type="entry name" value="EamA_dom"/>
</dbReference>
<feature type="transmembrane region" description="Helical" evidence="5">
    <location>
        <begin position="226"/>
        <end position="245"/>
    </location>
</feature>
<evidence type="ECO:0000256" key="4">
    <source>
        <dbReference type="ARBA" id="ARBA00023136"/>
    </source>
</evidence>
<sequence>SALMFSWVIVRKARLRFSLREHMSFAATGLFMFSTNFLCFYYAGEYLVSGLLSVVFSLASIVNIALAAMFLGQRPGIRTIGGAALGITGIALMFWPEISGTSLNTDALTGLFLCVCGTLCFCTGNMLSAGLQRRKTPVLSATAWGMIYGTGVCVFYALIFGKSFSFEWTQTYIGSLVFLSVVSTVLAFACYLTLLGRIGSGRAAYATVMFPILALVLSTFVEGYQWSVLSLTGLAFALAGNFIVLSR</sequence>
<gene>
    <name evidence="7" type="ORF">S01H1_69692</name>
</gene>
<accession>X0WW73</accession>
<evidence type="ECO:0000313" key="7">
    <source>
        <dbReference type="EMBL" id="GAG28693.1"/>
    </source>
</evidence>
<feature type="transmembrane region" description="Helical" evidence="5">
    <location>
        <begin position="50"/>
        <end position="70"/>
    </location>
</feature>
<feature type="non-terminal residue" evidence="7">
    <location>
        <position position="1"/>
    </location>
</feature>
<reference evidence="7" key="1">
    <citation type="journal article" date="2014" name="Front. Microbiol.">
        <title>High frequency of phylogenetically diverse reductive dehalogenase-homologous genes in deep subseafloor sedimentary metagenomes.</title>
        <authorList>
            <person name="Kawai M."/>
            <person name="Futagami T."/>
            <person name="Toyoda A."/>
            <person name="Takaki Y."/>
            <person name="Nishi S."/>
            <person name="Hori S."/>
            <person name="Arai W."/>
            <person name="Tsubouchi T."/>
            <person name="Morono Y."/>
            <person name="Uchiyama I."/>
            <person name="Ito T."/>
            <person name="Fujiyama A."/>
            <person name="Inagaki F."/>
            <person name="Takami H."/>
        </authorList>
    </citation>
    <scope>NUCLEOTIDE SEQUENCE</scope>
    <source>
        <strain evidence="7">Expedition CK06-06</strain>
    </source>
</reference>
<keyword evidence="2 5" id="KW-0812">Transmembrane</keyword>
<name>X0WW73_9ZZZZ</name>
<evidence type="ECO:0000256" key="2">
    <source>
        <dbReference type="ARBA" id="ARBA00022692"/>
    </source>
</evidence>
<feature type="non-terminal residue" evidence="7">
    <location>
        <position position="247"/>
    </location>
</feature>
<feature type="transmembrane region" description="Helical" evidence="5">
    <location>
        <begin position="21"/>
        <end position="44"/>
    </location>
</feature>
<feature type="transmembrane region" description="Helical" evidence="5">
    <location>
        <begin position="107"/>
        <end position="127"/>
    </location>
</feature>
<feature type="transmembrane region" description="Helical" evidence="5">
    <location>
        <begin position="172"/>
        <end position="196"/>
    </location>
</feature>
<feature type="transmembrane region" description="Helical" evidence="5">
    <location>
        <begin position="139"/>
        <end position="160"/>
    </location>
</feature>
<protein>
    <recommendedName>
        <fullName evidence="6">EamA domain-containing protein</fullName>
    </recommendedName>
</protein>
<dbReference type="AlphaFoldDB" id="X0WW73"/>
<feature type="transmembrane region" description="Helical" evidence="5">
    <location>
        <begin position="77"/>
        <end position="95"/>
    </location>
</feature>
<comment type="caution">
    <text evidence="7">The sequence shown here is derived from an EMBL/GenBank/DDBJ whole genome shotgun (WGS) entry which is preliminary data.</text>
</comment>
<evidence type="ECO:0000256" key="1">
    <source>
        <dbReference type="ARBA" id="ARBA00004141"/>
    </source>
</evidence>
<feature type="domain" description="EamA" evidence="6">
    <location>
        <begin position="109"/>
        <end position="245"/>
    </location>
</feature>
<keyword evidence="3 5" id="KW-1133">Transmembrane helix</keyword>
<dbReference type="SUPFAM" id="SSF103481">
    <property type="entry name" value="Multidrug resistance efflux transporter EmrE"/>
    <property type="match status" value="2"/>
</dbReference>
<comment type="subcellular location">
    <subcellularLocation>
        <location evidence="1">Membrane</location>
        <topology evidence="1">Multi-pass membrane protein</topology>
    </subcellularLocation>
</comment>
<evidence type="ECO:0000256" key="3">
    <source>
        <dbReference type="ARBA" id="ARBA00022989"/>
    </source>
</evidence>
<dbReference type="InterPro" id="IPR050638">
    <property type="entry name" value="AA-Vitamin_Transporters"/>
</dbReference>
<dbReference type="EMBL" id="BARS01046287">
    <property type="protein sequence ID" value="GAG28693.1"/>
    <property type="molecule type" value="Genomic_DNA"/>
</dbReference>
<dbReference type="GO" id="GO:0016020">
    <property type="term" value="C:membrane"/>
    <property type="evidence" value="ECO:0007669"/>
    <property type="project" value="UniProtKB-SubCell"/>
</dbReference>
<evidence type="ECO:0000256" key="5">
    <source>
        <dbReference type="SAM" id="Phobius"/>
    </source>
</evidence>
<organism evidence="7">
    <name type="scientific">marine sediment metagenome</name>
    <dbReference type="NCBI Taxonomy" id="412755"/>
    <lineage>
        <taxon>unclassified sequences</taxon>
        <taxon>metagenomes</taxon>
        <taxon>ecological metagenomes</taxon>
    </lineage>
</organism>
<dbReference type="PANTHER" id="PTHR32322">
    <property type="entry name" value="INNER MEMBRANE TRANSPORTER"/>
    <property type="match status" value="1"/>
</dbReference>